<reference evidence="1 4" key="2">
    <citation type="submission" date="2019-06" db="EMBL/GenBank/DDBJ databases">
        <title>Whole genome shotgun sequence of Brevibacillus formosus NBRC 15716.</title>
        <authorList>
            <person name="Hosoyama A."/>
            <person name="Uohara A."/>
            <person name="Ohji S."/>
            <person name="Ichikawa N."/>
        </authorList>
    </citation>
    <scope>NUCLEOTIDE SEQUENCE [LARGE SCALE GENOMIC DNA]</scope>
    <source>
        <strain evidence="1 4">NBRC 15716</strain>
    </source>
</reference>
<organism evidence="2 3">
    <name type="scientific">Brevibacillus formosus</name>
    <dbReference type="NCBI Taxonomy" id="54913"/>
    <lineage>
        <taxon>Bacteria</taxon>
        <taxon>Bacillati</taxon>
        <taxon>Bacillota</taxon>
        <taxon>Bacilli</taxon>
        <taxon>Bacillales</taxon>
        <taxon>Paenibacillaceae</taxon>
        <taxon>Brevibacillus</taxon>
    </lineage>
</organism>
<sequence length="83" mass="9543">MRKEPQTQAMQIEELCKGDITASGKFGHVIKLLLVMSNRSKKLNQQGIYDKKRLFPSHIHGIWDSFLGTTLSRVSDHKNMNFI</sequence>
<proteinExistence type="predicted"/>
<dbReference type="EMBL" id="BJOL01000012">
    <property type="protein sequence ID" value="GED58047.1"/>
    <property type="molecule type" value="Genomic_DNA"/>
</dbReference>
<evidence type="ECO:0000313" key="2">
    <source>
        <dbReference type="EMBL" id="KLI00647.1"/>
    </source>
</evidence>
<gene>
    <name evidence="2" type="ORF">AA984_01680</name>
    <name evidence="1" type="ORF">BFO01nite_21790</name>
</gene>
<accession>A0A837KUT3</accession>
<dbReference type="Proteomes" id="UP000319498">
    <property type="component" value="Unassembled WGS sequence"/>
</dbReference>
<protein>
    <submittedName>
        <fullName evidence="2">Uncharacterized protein</fullName>
    </submittedName>
</protein>
<name>A0A837KUT3_9BACL</name>
<evidence type="ECO:0000313" key="4">
    <source>
        <dbReference type="Proteomes" id="UP000319498"/>
    </source>
</evidence>
<dbReference type="AlphaFoldDB" id="A0A837KUT3"/>
<evidence type="ECO:0000313" key="1">
    <source>
        <dbReference type="EMBL" id="GED58047.1"/>
    </source>
</evidence>
<comment type="caution">
    <text evidence="2">The sequence shown here is derived from an EMBL/GenBank/DDBJ whole genome shotgun (WGS) entry which is preliminary data.</text>
</comment>
<dbReference type="Proteomes" id="UP000035218">
    <property type="component" value="Unassembled WGS sequence"/>
</dbReference>
<reference evidence="2 3" key="1">
    <citation type="submission" date="2015-05" db="EMBL/GenBank/DDBJ databases">
        <title>Genome sequencing project for genomic taxonomy and phylogenomics of Bacillus-like bacteria.</title>
        <authorList>
            <person name="Liu B."/>
            <person name="Wang J."/>
            <person name="Zhu Y."/>
            <person name="Liu G."/>
            <person name="Chen Q."/>
            <person name="Chen Z."/>
            <person name="Lan J."/>
            <person name="Che J."/>
            <person name="Ge C."/>
            <person name="Shi H."/>
            <person name="Pan Z."/>
            <person name="Liu X."/>
        </authorList>
    </citation>
    <scope>NUCLEOTIDE SEQUENCE [LARGE SCALE GENOMIC DNA]</scope>
    <source>
        <strain evidence="2 3">DSM 9885</strain>
    </source>
</reference>
<dbReference type="EMBL" id="LDCN01000001">
    <property type="protein sequence ID" value="KLI00647.1"/>
    <property type="molecule type" value="Genomic_DNA"/>
</dbReference>
<keyword evidence="4" id="KW-1185">Reference proteome</keyword>
<evidence type="ECO:0000313" key="3">
    <source>
        <dbReference type="Proteomes" id="UP000035218"/>
    </source>
</evidence>